<evidence type="ECO:0000256" key="3">
    <source>
        <dbReference type="ARBA" id="ARBA00022553"/>
    </source>
</evidence>
<keyword evidence="4" id="KW-0808">Transferase</keyword>
<comment type="catalytic activity">
    <reaction evidence="1">
        <text>ATP + protein L-histidine = ADP + protein N-phospho-L-histidine.</text>
        <dbReference type="EC" id="2.7.13.3"/>
    </reaction>
</comment>
<accession>A0ABQ0K0Y7</accession>
<dbReference type="EC" id="2.7.13.3" evidence="2"/>
<keyword evidence="3" id="KW-0597">Phosphoprotein</keyword>
<dbReference type="InterPro" id="IPR003661">
    <property type="entry name" value="HisK_dim/P_dom"/>
</dbReference>
<dbReference type="InterPro" id="IPR005467">
    <property type="entry name" value="His_kinase_dom"/>
</dbReference>
<evidence type="ECO:0000256" key="2">
    <source>
        <dbReference type="ARBA" id="ARBA00012438"/>
    </source>
</evidence>
<dbReference type="EMBL" id="BAFN01000001">
    <property type="protein sequence ID" value="GAN34623.1"/>
    <property type="molecule type" value="Genomic_DNA"/>
</dbReference>
<dbReference type="PROSITE" id="PS50109">
    <property type="entry name" value="HIS_KIN"/>
    <property type="match status" value="1"/>
</dbReference>
<sequence length="540" mass="61370">MYDLTKFILEDMTRCGDALQQFGLKARNLEELANLMVHYFYDNLTEKQTGEKSCVLVRFFMTYPYASLDPELRQLANEILDGQPVRQGIKCLIQLATVGIRPEWNSTKLSKEHRVIPLLSEHTVEQIPMISQMIYQLGIDIANVLNPNPELIIELGSKVFNVFHVPNALGSPYIPAQDRFVVPYGIKSVLGFGSILPTGNLFSLIIFSKTKIPRETANMFKNIALNVRMAVLPFVTEKIFVSDKIEMKEEERLRSLIATQTNLLDVYKKTAIEQSKHLESLYLNLEKKVEERTKELRQANIELEKANKLKSEFLATMSHELRTPLNAIIGFAEVLRDEVIGHLSKEQKECLDDIHSSGQHLLSMINNILDFSKIEAGKFELKYEEFSLEEVIDEVLNAISEFSGKKGISIHTHFHADIPPIVADKVKFKQIMFNLLSNAVKFTPENGRVTIDAELAEQSVQIGVSDTGIGIKSEEIDKLFKPFLQLDSSYSRRYEGTGLGLVLTKHLVELHGGKIWVESEYEKGSTFTFTLPIKPRKNYD</sequence>
<dbReference type="Proteomes" id="UP000032309">
    <property type="component" value="Unassembled WGS sequence"/>
</dbReference>
<dbReference type="PANTHER" id="PTHR43047:SF63">
    <property type="entry name" value="HISTIDINE KINASE"/>
    <property type="match status" value="1"/>
</dbReference>
<evidence type="ECO:0000256" key="5">
    <source>
        <dbReference type="ARBA" id="ARBA00022777"/>
    </source>
</evidence>
<dbReference type="Pfam" id="PF02518">
    <property type="entry name" value="HATPase_c"/>
    <property type="match status" value="1"/>
</dbReference>
<keyword evidence="6" id="KW-0175">Coiled coil</keyword>
<dbReference type="InterPro" id="IPR003594">
    <property type="entry name" value="HATPase_dom"/>
</dbReference>
<keyword evidence="5 8" id="KW-0418">Kinase</keyword>
<name>A0ABQ0K0Y7_9BACT</name>
<reference evidence="9" key="1">
    <citation type="journal article" date="2015" name="Genome Announc.">
        <title>Draft Genome Sequence of an Anaerobic Ammonium-Oxidizing Bacterium, "Candidatus Brocadia sinica".</title>
        <authorList>
            <person name="Oshiki M."/>
            <person name="Shinyako-Hata K."/>
            <person name="Satoh H."/>
            <person name="Okabe S."/>
        </authorList>
    </citation>
    <scope>NUCLEOTIDE SEQUENCE [LARGE SCALE GENOMIC DNA]</scope>
    <source>
        <strain evidence="9">JPN1</strain>
    </source>
</reference>
<dbReference type="Gene3D" id="1.10.287.130">
    <property type="match status" value="1"/>
</dbReference>
<keyword evidence="9" id="KW-1185">Reference proteome</keyword>
<dbReference type="SUPFAM" id="SSF47384">
    <property type="entry name" value="Homodimeric domain of signal transducing histidine kinase"/>
    <property type="match status" value="1"/>
</dbReference>
<feature type="coiled-coil region" evidence="6">
    <location>
        <begin position="282"/>
        <end position="316"/>
    </location>
</feature>
<dbReference type="RefSeq" id="WP_200891767.1">
    <property type="nucleotide sequence ID" value="NZ_BAFN01000001.1"/>
</dbReference>
<evidence type="ECO:0000259" key="7">
    <source>
        <dbReference type="PROSITE" id="PS50109"/>
    </source>
</evidence>
<dbReference type="SMART" id="SM00387">
    <property type="entry name" value="HATPase_c"/>
    <property type="match status" value="1"/>
</dbReference>
<dbReference type="Gene3D" id="3.30.565.10">
    <property type="entry name" value="Histidine kinase-like ATPase, C-terminal domain"/>
    <property type="match status" value="1"/>
</dbReference>
<evidence type="ECO:0000256" key="4">
    <source>
        <dbReference type="ARBA" id="ARBA00022679"/>
    </source>
</evidence>
<comment type="caution">
    <text evidence="8">The sequence shown here is derived from an EMBL/GenBank/DDBJ whole genome shotgun (WGS) entry which is preliminary data.</text>
</comment>
<protein>
    <recommendedName>
        <fullName evidence="2">histidine kinase</fullName>
        <ecNumber evidence="2">2.7.13.3</ecNumber>
    </recommendedName>
</protein>
<feature type="domain" description="Histidine kinase" evidence="7">
    <location>
        <begin position="316"/>
        <end position="535"/>
    </location>
</feature>
<evidence type="ECO:0000256" key="6">
    <source>
        <dbReference type="SAM" id="Coils"/>
    </source>
</evidence>
<dbReference type="InterPro" id="IPR004358">
    <property type="entry name" value="Sig_transdc_His_kin-like_C"/>
</dbReference>
<evidence type="ECO:0000256" key="1">
    <source>
        <dbReference type="ARBA" id="ARBA00000085"/>
    </source>
</evidence>
<dbReference type="CDD" id="cd16922">
    <property type="entry name" value="HATPase_EvgS-ArcB-TorS-like"/>
    <property type="match status" value="1"/>
</dbReference>
<organism evidence="8 9">
    <name type="scientific">Candidatus Brocadia sinica JPN1</name>
    <dbReference type="NCBI Taxonomy" id="1197129"/>
    <lineage>
        <taxon>Bacteria</taxon>
        <taxon>Pseudomonadati</taxon>
        <taxon>Planctomycetota</taxon>
        <taxon>Candidatus Brocadiia</taxon>
        <taxon>Candidatus Brocadiales</taxon>
        <taxon>Candidatus Brocadiaceae</taxon>
        <taxon>Candidatus Brocadia</taxon>
    </lineage>
</organism>
<dbReference type="PANTHER" id="PTHR43047">
    <property type="entry name" value="TWO-COMPONENT HISTIDINE PROTEIN KINASE"/>
    <property type="match status" value="1"/>
</dbReference>
<evidence type="ECO:0000313" key="8">
    <source>
        <dbReference type="EMBL" id="GAN34623.1"/>
    </source>
</evidence>
<proteinExistence type="predicted"/>
<dbReference type="InterPro" id="IPR036097">
    <property type="entry name" value="HisK_dim/P_sf"/>
</dbReference>
<dbReference type="InterPro" id="IPR036890">
    <property type="entry name" value="HATPase_C_sf"/>
</dbReference>
<dbReference type="PRINTS" id="PR00344">
    <property type="entry name" value="BCTRLSENSOR"/>
</dbReference>
<dbReference type="CDD" id="cd00082">
    <property type="entry name" value="HisKA"/>
    <property type="match status" value="1"/>
</dbReference>
<gene>
    <name evidence="8" type="ORF">BROSI_A3161</name>
</gene>
<dbReference type="Pfam" id="PF00512">
    <property type="entry name" value="HisKA"/>
    <property type="match status" value="1"/>
</dbReference>
<dbReference type="SMART" id="SM00388">
    <property type="entry name" value="HisKA"/>
    <property type="match status" value="1"/>
</dbReference>
<evidence type="ECO:0000313" key="9">
    <source>
        <dbReference type="Proteomes" id="UP000032309"/>
    </source>
</evidence>
<dbReference type="SUPFAM" id="SSF55874">
    <property type="entry name" value="ATPase domain of HSP90 chaperone/DNA topoisomerase II/histidine kinase"/>
    <property type="match status" value="1"/>
</dbReference>
<dbReference type="GO" id="GO:0016301">
    <property type="term" value="F:kinase activity"/>
    <property type="evidence" value="ECO:0007669"/>
    <property type="project" value="UniProtKB-KW"/>
</dbReference>